<protein>
    <submittedName>
        <fullName evidence="1">Uncharacterized protein</fullName>
    </submittedName>
</protein>
<dbReference type="Proteomes" id="UP000507222">
    <property type="component" value="Unassembled WGS sequence"/>
</dbReference>
<organism evidence="1 2">
    <name type="scientific">Prunus armeniaca</name>
    <name type="common">Apricot</name>
    <name type="synonym">Armeniaca vulgaris</name>
    <dbReference type="NCBI Taxonomy" id="36596"/>
    <lineage>
        <taxon>Eukaryota</taxon>
        <taxon>Viridiplantae</taxon>
        <taxon>Streptophyta</taxon>
        <taxon>Embryophyta</taxon>
        <taxon>Tracheophyta</taxon>
        <taxon>Spermatophyta</taxon>
        <taxon>Magnoliopsida</taxon>
        <taxon>eudicotyledons</taxon>
        <taxon>Gunneridae</taxon>
        <taxon>Pentapetalae</taxon>
        <taxon>rosids</taxon>
        <taxon>fabids</taxon>
        <taxon>Rosales</taxon>
        <taxon>Rosaceae</taxon>
        <taxon>Amygdaloideae</taxon>
        <taxon>Amygdaleae</taxon>
        <taxon>Prunus</taxon>
    </lineage>
</organism>
<dbReference type="EMBL" id="CAEKDK010000004">
    <property type="protein sequence ID" value="CAB4278219.1"/>
    <property type="molecule type" value="Genomic_DNA"/>
</dbReference>
<name>A0A6J5UNV9_PRUAR</name>
<evidence type="ECO:0000313" key="1">
    <source>
        <dbReference type="EMBL" id="CAB4278219.1"/>
    </source>
</evidence>
<accession>A0A6J5UNV9</accession>
<evidence type="ECO:0000313" key="2">
    <source>
        <dbReference type="Proteomes" id="UP000507222"/>
    </source>
</evidence>
<gene>
    <name evidence="1" type="ORF">CURHAP_LOCUS28646</name>
</gene>
<dbReference type="AlphaFoldDB" id="A0A6J5UNV9"/>
<sequence length="63" mass="6793">MRANLWTVECGTSLRLLGGIECFPGRGSIPGHSIFSEGTSYLARHHGIALSLTGCLLRIGMYN</sequence>
<proteinExistence type="predicted"/>
<reference evidence="1 2" key="1">
    <citation type="submission" date="2020-05" db="EMBL/GenBank/DDBJ databases">
        <authorList>
            <person name="Campoy J."/>
            <person name="Schneeberger K."/>
            <person name="Spophaly S."/>
        </authorList>
    </citation>
    <scope>NUCLEOTIDE SEQUENCE [LARGE SCALE GENOMIC DNA]</scope>
    <source>
        <strain evidence="1">PruArmRojPasFocal</strain>
    </source>
</reference>